<evidence type="ECO:0000313" key="1">
    <source>
        <dbReference type="EMBL" id="SPY93728.1"/>
    </source>
</evidence>
<protein>
    <submittedName>
        <fullName evidence="1">Uncharacterized protein</fullName>
    </submittedName>
</protein>
<organism evidence="1 2">
    <name type="scientific">Proteus mirabilis</name>
    <dbReference type="NCBI Taxonomy" id="584"/>
    <lineage>
        <taxon>Bacteria</taxon>
        <taxon>Pseudomonadati</taxon>
        <taxon>Pseudomonadota</taxon>
        <taxon>Gammaproteobacteria</taxon>
        <taxon>Enterobacterales</taxon>
        <taxon>Morganellaceae</taxon>
        <taxon>Proteus</taxon>
    </lineage>
</organism>
<dbReference type="EMBL" id="UAUE01000001">
    <property type="protein sequence ID" value="SPY93728.1"/>
    <property type="molecule type" value="Genomic_DNA"/>
</dbReference>
<dbReference type="Proteomes" id="UP000251485">
    <property type="component" value="Unassembled WGS sequence"/>
</dbReference>
<evidence type="ECO:0000313" key="2">
    <source>
        <dbReference type="Proteomes" id="UP000251485"/>
    </source>
</evidence>
<gene>
    <name evidence="1" type="ORF">NCTC10975_00051</name>
</gene>
<sequence length="84" mass="10022">MNDGFEVDIYFRYKDHSERNKSIQVSSFKFDDEIQYFNKPFLISYKAKTKKTLTCKCRANDWHDNGRDVNEYECGQCGMFITVI</sequence>
<reference evidence="1 2" key="1">
    <citation type="submission" date="2018-06" db="EMBL/GenBank/DDBJ databases">
        <authorList>
            <consortium name="Pathogen Informatics"/>
            <person name="Doyle S."/>
        </authorList>
    </citation>
    <scope>NUCLEOTIDE SEQUENCE [LARGE SCALE GENOMIC DNA]</scope>
    <source>
        <strain evidence="1 2">NCTC10975</strain>
    </source>
</reference>
<accession>A0A2X2BH66</accession>
<name>A0A2X2BH66_PROMI</name>
<proteinExistence type="predicted"/>
<dbReference type="AlphaFoldDB" id="A0A2X2BH66"/>